<dbReference type="GO" id="GO:0000155">
    <property type="term" value="F:phosphorelay sensor kinase activity"/>
    <property type="evidence" value="ECO:0007669"/>
    <property type="project" value="InterPro"/>
</dbReference>
<dbReference type="Proteomes" id="UP000787472">
    <property type="component" value="Unassembled WGS sequence"/>
</dbReference>
<evidence type="ECO:0000259" key="11">
    <source>
        <dbReference type="PROSITE" id="PS50109"/>
    </source>
</evidence>
<evidence type="ECO:0000256" key="3">
    <source>
        <dbReference type="ARBA" id="ARBA00012438"/>
    </source>
</evidence>
<dbReference type="SUPFAM" id="SSF47384">
    <property type="entry name" value="Homodimeric domain of signal transducing histidine kinase"/>
    <property type="match status" value="1"/>
</dbReference>
<dbReference type="AlphaFoldDB" id="A0A9E5MP99"/>
<evidence type="ECO:0000256" key="6">
    <source>
        <dbReference type="ARBA" id="ARBA00022679"/>
    </source>
</evidence>
<dbReference type="Gene3D" id="1.10.287.130">
    <property type="match status" value="1"/>
</dbReference>
<dbReference type="PANTHER" id="PTHR44936:SF10">
    <property type="entry name" value="SENSOR PROTEIN RSTB"/>
    <property type="match status" value="1"/>
</dbReference>
<evidence type="ECO:0000256" key="4">
    <source>
        <dbReference type="ARBA" id="ARBA00022475"/>
    </source>
</evidence>
<evidence type="ECO:0000256" key="7">
    <source>
        <dbReference type="ARBA" id="ARBA00022741"/>
    </source>
</evidence>
<proteinExistence type="predicted"/>
<dbReference type="PROSITE" id="PS50885">
    <property type="entry name" value="HAMP"/>
    <property type="match status" value="1"/>
</dbReference>
<feature type="transmembrane region" description="Helical" evidence="10">
    <location>
        <begin position="129"/>
        <end position="149"/>
    </location>
</feature>
<dbReference type="SUPFAM" id="SSF55874">
    <property type="entry name" value="ATPase domain of HSP90 chaperone/DNA topoisomerase II/histidine kinase"/>
    <property type="match status" value="1"/>
</dbReference>
<evidence type="ECO:0000256" key="10">
    <source>
        <dbReference type="SAM" id="Phobius"/>
    </source>
</evidence>
<feature type="domain" description="HAMP" evidence="12">
    <location>
        <begin position="150"/>
        <end position="202"/>
    </location>
</feature>
<keyword evidence="14" id="KW-1185">Reference proteome</keyword>
<keyword evidence="9" id="KW-0067">ATP-binding</keyword>
<keyword evidence="5" id="KW-0597">Phosphoprotein</keyword>
<dbReference type="InterPro" id="IPR005467">
    <property type="entry name" value="His_kinase_dom"/>
</dbReference>
<dbReference type="EMBL" id="JAAONZ010000020">
    <property type="protein sequence ID" value="NHO67844.1"/>
    <property type="molecule type" value="Genomic_DNA"/>
</dbReference>
<keyword evidence="10" id="KW-0812">Transmembrane</keyword>
<dbReference type="Pfam" id="PF00512">
    <property type="entry name" value="HisKA"/>
    <property type="match status" value="1"/>
</dbReference>
<dbReference type="InterPro" id="IPR003661">
    <property type="entry name" value="HisK_dim/P_dom"/>
</dbReference>
<evidence type="ECO:0000313" key="14">
    <source>
        <dbReference type="Proteomes" id="UP000787472"/>
    </source>
</evidence>
<comment type="catalytic activity">
    <reaction evidence="1">
        <text>ATP + protein L-histidine = ADP + protein N-phospho-L-histidine.</text>
        <dbReference type="EC" id="2.7.13.3"/>
    </reaction>
</comment>
<evidence type="ECO:0000256" key="9">
    <source>
        <dbReference type="ARBA" id="ARBA00022840"/>
    </source>
</evidence>
<keyword evidence="7" id="KW-0547">Nucleotide-binding</keyword>
<accession>A0A9E5MP99</accession>
<evidence type="ECO:0000313" key="13">
    <source>
        <dbReference type="EMBL" id="NHO67844.1"/>
    </source>
</evidence>
<dbReference type="EC" id="2.7.13.3" evidence="3"/>
<keyword evidence="10" id="KW-0472">Membrane</keyword>
<evidence type="ECO:0000259" key="12">
    <source>
        <dbReference type="PROSITE" id="PS50885"/>
    </source>
</evidence>
<evidence type="ECO:0000256" key="2">
    <source>
        <dbReference type="ARBA" id="ARBA00004651"/>
    </source>
</evidence>
<comment type="caution">
    <text evidence="13">The sequence shown here is derived from an EMBL/GenBank/DDBJ whole genome shotgun (WGS) entry which is preliminary data.</text>
</comment>
<dbReference type="InterPro" id="IPR036097">
    <property type="entry name" value="HisK_dim/P_sf"/>
</dbReference>
<dbReference type="Gene3D" id="6.10.340.10">
    <property type="match status" value="1"/>
</dbReference>
<dbReference type="RefSeq" id="WP_167191266.1">
    <property type="nucleotide sequence ID" value="NZ_JAAONZ010000020.1"/>
</dbReference>
<comment type="subcellular location">
    <subcellularLocation>
        <location evidence="2">Cell membrane</location>
        <topology evidence="2">Multi-pass membrane protein</topology>
    </subcellularLocation>
</comment>
<dbReference type="CDD" id="cd00082">
    <property type="entry name" value="HisKA"/>
    <property type="match status" value="1"/>
</dbReference>
<evidence type="ECO:0000256" key="5">
    <source>
        <dbReference type="ARBA" id="ARBA00022553"/>
    </source>
</evidence>
<evidence type="ECO:0000256" key="1">
    <source>
        <dbReference type="ARBA" id="ARBA00000085"/>
    </source>
</evidence>
<sequence length="407" mass="47321">MATYSVVTTEYFIRGLDSSLMFNMERVARVYRKWIPQEDYAKGTDFINFFLSSNWDTMPEYVHQVFDNPPDEHSRLLKHSNSGWFDPPSEIVFLMSYEDEQGTLYISQLMRPDYKSSVVDATHKQNKQLWLLVSFLVMAFVALICWLLLRHISRPIAALRTWTHSLDSDKLSQPLPDFSYPELNEMAELIRNSLSSVQQALEREHRFLRYASHELRTPISTIRSNIELYQKLSLKQQRPASEQAVLDRIDRASKTMKYLTETLLWLNHEPDSPLRTQLVNLPDLVQELASEMEYLLTGKPVDVEIKTHPFECNIPMIPARIIIGNLIRNAYQHCWEGRVLIEQQNGCISISNPVGSDELAGDSLNQQSGYGLGLELTHQLTQRMRWTCQHQIEDNRYWVELIIAPSD</sequence>
<dbReference type="InterPro" id="IPR050980">
    <property type="entry name" value="2C_sensor_his_kinase"/>
</dbReference>
<dbReference type="Gene3D" id="3.30.565.10">
    <property type="entry name" value="Histidine kinase-like ATPase, C-terminal domain"/>
    <property type="match status" value="1"/>
</dbReference>
<dbReference type="GO" id="GO:0005524">
    <property type="term" value="F:ATP binding"/>
    <property type="evidence" value="ECO:0007669"/>
    <property type="project" value="UniProtKB-KW"/>
</dbReference>
<keyword evidence="4" id="KW-1003">Cell membrane</keyword>
<feature type="domain" description="Histidine kinase" evidence="11">
    <location>
        <begin position="210"/>
        <end position="384"/>
    </location>
</feature>
<organism evidence="13 14">
    <name type="scientific">Pseudomaricurvus hydrocarbonicus</name>
    <dbReference type="NCBI Taxonomy" id="1470433"/>
    <lineage>
        <taxon>Bacteria</taxon>
        <taxon>Pseudomonadati</taxon>
        <taxon>Pseudomonadota</taxon>
        <taxon>Gammaproteobacteria</taxon>
        <taxon>Cellvibrionales</taxon>
        <taxon>Cellvibrionaceae</taxon>
        <taxon>Pseudomaricurvus</taxon>
    </lineage>
</organism>
<keyword evidence="6" id="KW-0808">Transferase</keyword>
<reference evidence="13" key="1">
    <citation type="submission" date="2020-03" db="EMBL/GenBank/DDBJ databases">
        <authorList>
            <person name="Guo F."/>
        </authorList>
    </citation>
    <scope>NUCLEOTIDE SEQUENCE</scope>
    <source>
        <strain evidence="13">JCM 30134</strain>
    </source>
</reference>
<keyword evidence="10" id="KW-1133">Transmembrane helix</keyword>
<keyword evidence="8 13" id="KW-0418">Kinase</keyword>
<dbReference type="SMART" id="SM00388">
    <property type="entry name" value="HisKA"/>
    <property type="match status" value="1"/>
</dbReference>
<dbReference type="GO" id="GO:0005886">
    <property type="term" value="C:plasma membrane"/>
    <property type="evidence" value="ECO:0007669"/>
    <property type="project" value="UniProtKB-SubCell"/>
</dbReference>
<name>A0A9E5MP99_9GAMM</name>
<dbReference type="PROSITE" id="PS50109">
    <property type="entry name" value="HIS_KIN"/>
    <property type="match status" value="1"/>
</dbReference>
<gene>
    <name evidence="13" type="ORF">G8770_20045</name>
</gene>
<dbReference type="InterPro" id="IPR036890">
    <property type="entry name" value="HATPase_C_sf"/>
</dbReference>
<dbReference type="InterPro" id="IPR003660">
    <property type="entry name" value="HAMP_dom"/>
</dbReference>
<dbReference type="PANTHER" id="PTHR44936">
    <property type="entry name" value="SENSOR PROTEIN CREC"/>
    <property type="match status" value="1"/>
</dbReference>
<evidence type="ECO:0000256" key="8">
    <source>
        <dbReference type="ARBA" id="ARBA00022777"/>
    </source>
</evidence>
<protein>
    <recommendedName>
        <fullName evidence="3">histidine kinase</fullName>
        <ecNumber evidence="3">2.7.13.3</ecNumber>
    </recommendedName>
</protein>